<evidence type="ECO:0000313" key="3">
    <source>
        <dbReference type="Proteomes" id="UP000033352"/>
    </source>
</evidence>
<dbReference type="EMBL" id="JZYX01000001">
    <property type="protein sequence ID" value="KJN32865.1"/>
    <property type="molecule type" value="Genomic_DNA"/>
</dbReference>
<dbReference type="PANTHER" id="PTHR48079:SF6">
    <property type="entry name" value="NAD(P)-BINDING DOMAIN-CONTAINING PROTEIN-RELATED"/>
    <property type="match status" value="1"/>
</dbReference>
<sequence>MKNTNKVLILGAMGGIGGEIARKLVRDEWEVRALCRRTPQKDEHNSRIHWISGDALNAEQVEAAASECGVIVHAVNPPGYRNWDRLVLPMLHHTINAAERNGALIVLPGTIYNYGPDAFPLLREDSPQHPVTRKGAIRVQMEQALSDYAQRGGKVLILRAGDFFGPRAGNNWFSQGLVKPGHPPLIVKQPGKAGTGHQWAYLPDVAETFAALLARRDELEPFSRFHMRGHWDPDGTTMAAAITLAAERAGIKAKVKMFPWWLVSAMSPFNTTLREMQEMRYLWEQTVEMDNSKLIAFLGHEPQTPLIDAVHSTLAGLGCI</sequence>
<dbReference type="Pfam" id="PF01370">
    <property type="entry name" value="Epimerase"/>
    <property type="match status" value="1"/>
</dbReference>
<dbReference type="Gene3D" id="3.40.50.720">
    <property type="entry name" value="NAD(P)-binding Rossmann-like Domain"/>
    <property type="match status" value="1"/>
</dbReference>
<proteinExistence type="predicted"/>
<comment type="caution">
    <text evidence="2">The sequence shown here is derived from an EMBL/GenBank/DDBJ whole genome shotgun (WGS) entry which is preliminary data.</text>
</comment>
<dbReference type="PANTHER" id="PTHR48079">
    <property type="entry name" value="PROTEIN YEEZ"/>
    <property type="match status" value="1"/>
</dbReference>
<protein>
    <submittedName>
        <fullName evidence="2">NAD-dependent epimerase</fullName>
    </submittedName>
</protein>
<dbReference type="InterPro" id="IPR036291">
    <property type="entry name" value="NAD(P)-bd_dom_sf"/>
</dbReference>
<dbReference type="InterPro" id="IPR001509">
    <property type="entry name" value="Epimerase_deHydtase"/>
</dbReference>
<dbReference type="OrthoDB" id="112777at2"/>
<dbReference type="AlphaFoldDB" id="A0A0F1BIE5"/>
<dbReference type="SUPFAM" id="SSF51735">
    <property type="entry name" value="NAD(P)-binding Rossmann-fold domains"/>
    <property type="match status" value="1"/>
</dbReference>
<feature type="domain" description="NAD-dependent epimerase/dehydratase" evidence="1">
    <location>
        <begin position="7"/>
        <end position="219"/>
    </location>
</feature>
<dbReference type="PATRIC" id="fig|1619248.3.peg.142"/>
<reference evidence="2 3" key="1">
    <citation type="submission" date="2015-03" db="EMBL/GenBank/DDBJ databases">
        <authorList>
            <person name="McCorrison J."/>
            <person name="Sanka R."/>
            <person name="Adams M."/>
            <person name="Brinkac L."/>
            <person name="Nierman W."/>
            <person name="Sutton G."/>
            <person name="Nelson K."/>
            <person name="Kiedrowski L."/>
            <person name="Guerrero D."/>
            <person name="Bonomo R."/>
        </authorList>
    </citation>
    <scope>NUCLEOTIDE SEQUENCE [LARGE SCALE GENOMIC DNA]</scope>
    <source>
        <strain evidence="2 3">35699</strain>
    </source>
</reference>
<accession>A0A0F1BIE5</accession>
<evidence type="ECO:0000259" key="1">
    <source>
        <dbReference type="Pfam" id="PF01370"/>
    </source>
</evidence>
<name>A0A0F1BIE5_9ENTR</name>
<gene>
    <name evidence="2" type="ORF">SS37_00685</name>
</gene>
<organism evidence="2 3">
    <name type="scientific">Enterobacter sichuanensis</name>
    <dbReference type="NCBI Taxonomy" id="2071710"/>
    <lineage>
        <taxon>Bacteria</taxon>
        <taxon>Pseudomonadati</taxon>
        <taxon>Pseudomonadota</taxon>
        <taxon>Gammaproteobacteria</taxon>
        <taxon>Enterobacterales</taxon>
        <taxon>Enterobacteriaceae</taxon>
        <taxon>Enterobacter</taxon>
        <taxon>Enterobacter cloacae complex</taxon>
    </lineage>
</organism>
<dbReference type="InterPro" id="IPR051783">
    <property type="entry name" value="NAD(P)-dependent_oxidoreduct"/>
</dbReference>
<dbReference type="Proteomes" id="UP000033352">
    <property type="component" value="Unassembled WGS sequence"/>
</dbReference>
<evidence type="ECO:0000313" key="2">
    <source>
        <dbReference type="EMBL" id="KJN32865.1"/>
    </source>
</evidence>
<dbReference type="RefSeq" id="WP_045284401.1">
    <property type="nucleotide sequence ID" value="NZ_JZYX01000001.1"/>
</dbReference>
<dbReference type="GO" id="GO:0004029">
    <property type="term" value="F:aldehyde dehydrogenase (NAD+) activity"/>
    <property type="evidence" value="ECO:0007669"/>
    <property type="project" value="TreeGrafter"/>
</dbReference>
<dbReference type="GO" id="GO:0005737">
    <property type="term" value="C:cytoplasm"/>
    <property type="evidence" value="ECO:0007669"/>
    <property type="project" value="TreeGrafter"/>
</dbReference>